<reference evidence="1 2" key="1">
    <citation type="submission" date="2013-03" db="EMBL/GenBank/DDBJ databases">
        <title>The Genome Sequence of Cladophialophora yegresii CBS 114405.</title>
        <authorList>
            <consortium name="The Broad Institute Genomics Platform"/>
            <person name="Cuomo C."/>
            <person name="de Hoog S."/>
            <person name="Gorbushina A."/>
            <person name="Walker B."/>
            <person name="Young S.K."/>
            <person name="Zeng Q."/>
            <person name="Gargeya S."/>
            <person name="Fitzgerald M."/>
            <person name="Haas B."/>
            <person name="Abouelleil A."/>
            <person name="Allen A.W."/>
            <person name="Alvarado L."/>
            <person name="Arachchi H.M."/>
            <person name="Berlin A.M."/>
            <person name="Chapman S.B."/>
            <person name="Gainer-Dewar J."/>
            <person name="Goldberg J."/>
            <person name="Griggs A."/>
            <person name="Gujja S."/>
            <person name="Hansen M."/>
            <person name="Howarth C."/>
            <person name="Imamovic A."/>
            <person name="Ireland A."/>
            <person name="Larimer J."/>
            <person name="McCowan C."/>
            <person name="Murphy C."/>
            <person name="Pearson M."/>
            <person name="Poon T.W."/>
            <person name="Priest M."/>
            <person name="Roberts A."/>
            <person name="Saif S."/>
            <person name="Shea T."/>
            <person name="Sisk P."/>
            <person name="Sykes S."/>
            <person name="Wortman J."/>
            <person name="Nusbaum C."/>
            <person name="Birren B."/>
        </authorList>
    </citation>
    <scope>NUCLEOTIDE SEQUENCE [LARGE SCALE GENOMIC DNA]</scope>
    <source>
        <strain evidence="1 2">CBS 114405</strain>
    </source>
</reference>
<comment type="caution">
    <text evidence="1">The sequence shown here is derived from an EMBL/GenBank/DDBJ whole genome shotgun (WGS) entry which is preliminary data.</text>
</comment>
<dbReference type="Proteomes" id="UP000019473">
    <property type="component" value="Unassembled WGS sequence"/>
</dbReference>
<keyword evidence="2" id="KW-1185">Reference proteome</keyword>
<accession>W9WHP1</accession>
<protein>
    <submittedName>
        <fullName evidence="1">Uncharacterized protein</fullName>
    </submittedName>
</protein>
<dbReference type="AlphaFoldDB" id="W9WHP1"/>
<organism evidence="1 2">
    <name type="scientific">Cladophialophora yegresii CBS 114405</name>
    <dbReference type="NCBI Taxonomy" id="1182544"/>
    <lineage>
        <taxon>Eukaryota</taxon>
        <taxon>Fungi</taxon>
        <taxon>Dikarya</taxon>
        <taxon>Ascomycota</taxon>
        <taxon>Pezizomycotina</taxon>
        <taxon>Eurotiomycetes</taxon>
        <taxon>Chaetothyriomycetidae</taxon>
        <taxon>Chaetothyriales</taxon>
        <taxon>Herpotrichiellaceae</taxon>
        <taxon>Cladophialophora</taxon>
    </lineage>
</organism>
<proteinExistence type="predicted"/>
<dbReference type="OrthoDB" id="4137691at2759"/>
<evidence type="ECO:0000313" key="1">
    <source>
        <dbReference type="EMBL" id="EXJ64495.1"/>
    </source>
</evidence>
<dbReference type="GeneID" id="19175447"/>
<name>W9WHP1_9EURO</name>
<dbReference type="RefSeq" id="XP_007753062.1">
    <property type="nucleotide sequence ID" value="XM_007754872.1"/>
</dbReference>
<sequence length="495" mass="56114">MYTTPGRRVTNQAIAICPSCATRLGVVWRALSSSPTLSAKRTRVPKYVKQATIIPRVLQGGKKAPESTGLRRRHGEKPIYLAPELVTGLQKLGFSSIFEVMNVLRHFNHEVTSLSPATVFQVLTTHERFTQIAEQELKRPEARLMRDPNLLRKAFHLLGRNYFHQQNRQGQEGLAALRAAFLAGEVDAGIDAAAAEAMVNRSRVESGATSNSSTLLSPRLFDFIKQRARARADWRAMTLYLKEISRVPQTEVLARDNYNLARELFDMLEPSKELLLENTQLLRAFEPPWKILHDAAVAYLAYTPEGCPENDKVQADIETALREGIHKYSDPRAVAPALRQQRVIPWHSSEWVDLATQAAAAGVHHAAFDLAMYHLRQGAWRPKQADKKPTDWTGIEWLAVSAALSAPDIRTMVQSRYLGLAHLLREHGYLAEGYAWMQYAKENAAEAGLDPDKEWEHFIHDFELAWAKAEKDDEMQKYIQHSDKFFAPYLDERDK</sequence>
<dbReference type="VEuPathDB" id="FungiDB:A1O7_00831"/>
<gene>
    <name evidence="1" type="ORF">A1O7_00831</name>
</gene>
<dbReference type="HOGENOM" id="CLU_046319_0_0_1"/>
<dbReference type="eggNOG" id="ENOG502T7YQ">
    <property type="taxonomic scope" value="Eukaryota"/>
</dbReference>
<evidence type="ECO:0000313" key="2">
    <source>
        <dbReference type="Proteomes" id="UP000019473"/>
    </source>
</evidence>
<dbReference type="EMBL" id="AMGW01000001">
    <property type="protein sequence ID" value="EXJ64495.1"/>
    <property type="molecule type" value="Genomic_DNA"/>
</dbReference>